<name>A0ACB9Z5X8_9PEZI</name>
<protein>
    <submittedName>
        <fullName evidence="1">Uncharacterized protein</fullName>
    </submittedName>
</protein>
<reference evidence="1 2" key="1">
    <citation type="journal article" date="2022" name="New Phytol.">
        <title>Ecological generalism drives hyperdiversity of secondary metabolite gene clusters in xylarialean endophytes.</title>
        <authorList>
            <person name="Franco M.E.E."/>
            <person name="Wisecaver J.H."/>
            <person name="Arnold A.E."/>
            <person name="Ju Y.M."/>
            <person name="Slot J.C."/>
            <person name="Ahrendt S."/>
            <person name="Moore L.P."/>
            <person name="Eastman K.E."/>
            <person name="Scott K."/>
            <person name="Konkel Z."/>
            <person name="Mondo S.J."/>
            <person name="Kuo A."/>
            <person name="Hayes R.D."/>
            <person name="Haridas S."/>
            <person name="Andreopoulos B."/>
            <person name="Riley R."/>
            <person name="LaButti K."/>
            <person name="Pangilinan J."/>
            <person name="Lipzen A."/>
            <person name="Amirebrahimi M."/>
            <person name="Yan J."/>
            <person name="Adam C."/>
            <person name="Keymanesh K."/>
            <person name="Ng V."/>
            <person name="Louie K."/>
            <person name="Northen T."/>
            <person name="Drula E."/>
            <person name="Henrissat B."/>
            <person name="Hsieh H.M."/>
            <person name="Youens-Clark K."/>
            <person name="Lutzoni F."/>
            <person name="Miadlikowska J."/>
            <person name="Eastwood D.C."/>
            <person name="Hamelin R.C."/>
            <person name="Grigoriev I.V."/>
            <person name="U'Ren J.M."/>
        </authorList>
    </citation>
    <scope>NUCLEOTIDE SEQUENCE [LARGE SCALE GENOMIC DNA]</scope>
    <source>
        <strain evidence="1 2">CBS 119005</strain>
    </source>
</reference>
<proteinExistence type="predicted"/>
<evidence type="ECO:0000313" key="1">
    <source>
        <dbReference type="EMBL" id="KAI4867145.1"/>
    </source>
</evidence>
<comment type="caution">
    <text evidence="1">The sequence shown here is derived from an EMBL/GenBank/DDBJ whole genome shotgun (WGS) entry which is preliminary data.</text>
</comment>
<organism evidence="1 2">
    <name type="scientific">Hypoxylon rubiginosum</name>
    <dbReference type="NCBI Taxonomy" id="110542"/>
    <lineage>
        <taxon>Eukaryota</taxon>
        <taxon>Fungi</taxon>
        <taxon>Dikarya</taxon>
        <taxon>Ascomycota</taxon>
        <taxon>Pezizomycotina</taxon>
        <taxon>Sordariomycetes</taxon>
        <taxon>Xylariomycetidae</taxon>
        <taxon>Xylariales</taxon>
        <taxon>Hypoxylaceae</taxon>
        <taxon>Hypoxylon</taxon>
    </lineage>
</organism>
<dbReference type="EMBL" id="MU393450">
    <property type="protein sequence ID" value="KAI4867145.1"/>
    <property type="molecule type" value="Genomic_DNA"/>
</dbReference>
<gene>
    <name evidence="1" type="ORF">F4820DRAFT_414541</name>
</gene>
<sequence length="1370" mass="153347">MASPSPGLFIPTEGREVNDMNNNSPSSTTHDVDGAAEDDKEWNVEDLYAERPHPERPGEMQYLIKWEGFPMEECTWEPAEHLGPGLLEEWEENKKKIAAGEYQPFDLNIYEAACKATLEVPPESPVQENTASSPATKDKPNHYNQAQEAGVTNPGHPASKKTAEKATKQKESRATPPGKPKAAAAAAANVAPNVNKKKSSQASSPAKSPKGSQRVPAPKRTTSSDKTAGGTATGYQGTARRSSGSMSSASASASKRPPTLPPALSSSLANKFSGKKHKATRTQPQPTSTRAGNVFAGGKQRKKRTNLGDVMDDPSKAPKPFSNMRTINIAKKRGNERIDTAHLDISAIPTSFFLTNDKNNRPNEDQTKAGAPAAPPESTAIVQSPTQMSPGGIKTAAIPTLKTKKSVRFTGAQEFPLEGVPTEETVDAVDDVADTAMNEQDSTIYSSTGSAPAKSPPLAPRKLSLTNYQERSQIQVVQKTVVFGKAGSPSVRVLFSGIVRQGQPWLSAFIAQEALNFDTVCTSYNFFVQKANLVGEILSAGAIESASEETLATLRNVAENLRRGSYGSHLVTEHFSILVYPSGCNGWNELDVDVGTHNSEYALRHIIYRPIVDVRLHPPASVPRAPARLKSIELGSHCQMLLKHLFGLDFSQCLPQQSKERDNQVFMLLFPEREMQVCNMVKLWLRSCQPDCRIFSSEIRDSFLGFHETVRAGAAGTIIMHEDMSASIRAIPHISVTIENKRCYTFWNLATGQYDPPTFPSDIYATIEPGALQMTRLFSHGRAFLITPSFALSDPAKLCQFLEWFKLYCSNPYYLIMACADFPNYLKAVTLEKEKEHEEIRSSHKDDPRLEAILAEHGLSRADLDARFKAWTILMDIIKQNGDDETSDEIRKVDWITDFIDPNDEQSLVNWFCWWSTKKCDRYRKFAVLGSSNYRIKAAYRNIEIPAYTAETVGDPDVALAREDEYRQAREAAEEPRSTNTEHAPGTPATSASRPVSNVQSHPFQNDRAADLRKSIADLTYSSLRSANWARLYINPVSWLDVSMADRFGDSRCEYDTFNNWLGAIPQLYQGFNTWYGLFYTIDKEWNPLVPPETYGRHPWLAILRPKNPHYTANSYSKIELFIWDLSAEERAKSQGRPSLLLDMQWRLVNLVNEEIGRKNPRFYLERVYFSSMIPPEWEHIENPLAMTLQVVEKLMKNSKQWLPPFEKLIFEAGWSALEPSEWRAGIAARASSHSSSSTQAQQQQQPQQRQQSQQQPQQQQQPQPQQQHHQQHQGIPFPRHPSDENKTQRSIWHAPRPKGKVGQSKCGNDLYKAAFRARVANTSCQVMRYQYRSTTDWYHSMKSEGRISSLVYVDSADKILGSLSYFQKK</sequence>
<keyword evidence="2" id="KW-1185">Reference proteome</keyword>
<dbReference type="Proteomes" id="UP001497700">
    <property type="component" value="Unassembled WGS sequence"/>
</dbReference>
<evidence type="ECO:0000313" key="2">
    <source>
        <dbReference type="Proteomes" id="UP001497700"/>
    </source>
</evidence>
<accession>A0ACB9Z5X8</accession>